<dbReference type="GeneID" id="107403404"/>
<accession>A0A9B4AJV6</accession>
<feature type="domain" description="PGG" evidence="9">
    <location>
        <begin position="289"/>
        <end position="419"/>
    </location>
</feature>
<reference evidence="10" key="1">
    <citation type="submission" date="2025-05" db="UniProtKB">
        <authorList>
            <consortium name="RefSeq"/>
        </authorList>
    </citation>
    <scope>NUCLEOTIDE SEQUENCE [LARGE SCALE GENOMIC DNA]</scope>
</reference>
<dbReference type="SMART" id="SM00248">
    <property type="entry name" value="ANK"/>
    <property type="match status" value="5"/>
</dbReference>
<dbReference type="SUPFAM" id="SSF48403">
    <property type="entry name" value="Ankyrin repeat"/>
    <property type="match status" value="1"/>
</dbReference>
<reference evidence="11" key="2">
    <citation type="submission" date="2025-08" db="UniProtKB">
        <authorList>
            <consortium name="RefSeq"/>
        </authorList>
    </citation>
    <scope>IDENTIFICATION</scope>
    <source>
        <tissue evidence="11">Seedling</tissue>
    </source>
</reference>
<feature type="transmembrane region" description="Helical" evidence="8">
    <location>
        <begin position="431"/>
        <end position="452"/>
    </location>
</feature>
<proteinExistence type="predicted"/>
<keyword evidence="6 8" id="KW-0472">Membrane</keyword>
<evidence type="ECO:0000256" key="2">
    <source>
        <dbReference type="ARBA" id="ARBA00022692"/>
    </source>
</evidence>
<organism evidence="10 11">
    <name type="scientific">Ziziphus jujuba</name>
    <name type="common">Chinese jujube</name>
    <name type="synonym">Ziziphus sativa</name>
    <dbReference type="NCBI Taxonomy" id="326968"/>
    <lineage>
        <taxon>Eukaryota</taxon>
        <taxon>Viridiplantae</taxon>
        <taxon>Streptophyta</taxon>
        <taxon>Embryophyta</taxon>
        <taxon>Tracheophyta</taxon>
        <taxon>Spermatophyta</taxon>
        <taxon>Magnoliopsida</taxon>
        <taxon>eudicotyledons</taxon>
        <taxon>Gunneridae</taxon>
        <taxon>Pentapetalae</taxon>
        <taxon>rosids</taxon>
        <taxon>fabids</taxon>
        <taxon>Rosales</taxon>
        <taxon>Rhamnaceae</taxon>
        <taxon>Paliureae</taxon>
        <taxon>Ziziphus</taxon>
    </lineage>
</organism>
<gene>
    <name evidence="11" type="primary">LOC107403404</name>
</gene>
<dbReference type="PANTHER" id="PTHR24186:SF37">
    <property type="entry name" value="PGG DOMAIN-CONTAINING PROTEIN"/>
    <property type="match status" value="1"/>
</dbReference>
<evidence type="ECO:0000256" key="6">
    <source>
        <dbReference type="ARBA" id="ARBA00023136"/>
    </source>
</evidence>
<evidence type="ECO:0000259" key="9">
    <source>
        <dbReference type="Pfam" id="PF13962"/>
    </source>
</evidence>
<protein>
    <submittedName>
        <fullName evidence="11">Ankyrin repeat-containing protein BDA1-like</fullName>
    </submittedName>
</protein>
<evidence type="ECO:0000313" key="10">
    <source>
        <dbReference type="Proteomes" id="UP001652623"/>
    </source>
</evidence>
<dbReference type="InterPro" id="IPR036770">
    <property type="entry name" value="Ankyrin_rpt-contain_sf"/>
</dbReference>
<evidence type="ECO:0000256" key="5">
    <source>
        <dbReference type="ARBA" id="ARBA00023043"/>
    </source>
</evidence>
<dbReference type="InterPro" id="IPR026961">
    <property type="entry name" value="PGG_dom"/>
</dbReference>
<dbReference type="PANTHER" id="PTHR24186">
    <property type="entry name" value="PROTEIN PHOSPHATASE 1 REGULATORY SUBUNIT"/>
    <property type="match status" value="1"/>
</dbReference>
<dbReference type="InterPro" id="IPR002110">
    <property type="entry name" value="Ankyrin_rpt"/>
</dbReference>
<comment type="subcellular location">
    <subcellularLocation>
        <location evidence="1">Membrane</location>
        <topology evidence="1">Multi-pass membrane protein</topology>
    </subcellularLocation>
</comment>
<keyword evidence="4 8" id="KW-1133">Transmembrane helix</keyword>
<evidence type="ECO:0000256" key="1">
    <source>
        <dbReference type="ARBA" id="ARBA00004141"/>
    </source>
</evidence>
<dbReference type="Proteomes" id="UP001652623">
    <property type="component" value="Chromosome 1"/>
</dbReference>
<dbReference type="Gene3D" id="1.25.40.20">
    <property type="entry name" value="Ankyrin repeat-containing domain"/>
    <property type="match status" value="1"/>
</dbReference>
<dbReference type="Pfam" id="PF12796">
    <property type="entry name" value="Ank_2"/>
    <property type="match status" value="2"/>
</dbReference>
<dbReference type="Pfam" id="PF13962">
    <property type="entry name" value="PGG"/>
    <property type="match status" value="1"/>
</dbReference>
<keyword evidence="10" id="KW-1185">Reference proteome</keyword>
<keyword evidence="5 7" id="KW-0040">ANK repeat</keyword>
<evidence type="ECO:0000256" key="3">
    <source>
        <dbReference type="ARBA" id="ARBA00022737"/>
    </source>
</evidence>
<sequence>MEITIRDGDDRMVRLYEASAEGCTASLNSLMEEDPRILSKISLNSLGETPLHISASLGHLNFTKQLVSQKPKLAEELDLLKRSPLHLASAEGHTEIVKALIEVNKDMCLVRDEDGKIPLHYAAMRGRVEVIEMLISAEPKSIQEKLNEGETVLHLCVQYNQLEALKVLVGSILEGDIQNDEFLNSKDQEYGNTILHLVVMLKQIETIKYLVLIPEVKTGASSLNRMGFTAFRMIEQLPKDFKSIKILNILQDALGPHPQTQKHDDNCKESSDASCWRQCLRYIGKYNVDWVKDRSGSLMVAATVTASMTFQTAVNPPGGVWQEDTTTTTFKIDNNTYCGPGQNQTCIAGTSVLGYIWKDQYMLFLAYNSIAFLSALSIIFLLLTGFPVTYKPFMWLLNLAIAGNITFMALTFMEGMYLVAPLKIQDEVTRIYYSLFYTWIAIVGIVILQHTIRLVNWAFKKILKHLKSSHALYTSTQV</sequence>
<feature type="transmembrane region" description="Helical" evidence="8">
    <location>
        <begin position="361"/>
        <end position="383"/>
    </location>
</feature>
<dbReference type="PROSITE" id="PS50088">
    <property type="entry name" value="ANK_REPEAT"/>
    <property type="match status" value="2"/>
</dbReference>
<feature type="repeat" description="ANK" evidence="7">
    <location>
        <begin position="114"/>
        <end position="136"/>
    </location>
</feature>
<keyword evidence="3" id="KW-0677">Repeat</keyword>
<name>A0A9B4AJV6_ZIZJJ</name>
<evidence type="ECO:0000256" key="7">
    <source>
        <dbReference type="PROSITE-ProRule" id="PRU00023"/>
    </source>
</evidence>
<dbReference type="RefSeq" id="XP_015865775.3">
    <property type="nucleotide sequence ID" value="XM_016010289.4"/>
</dbReference>
<dbReference type="PROSITE" id="PS50297">
    <property type="entry name" value="ANK_REP_REGION"/>
    <property type="match status" value="2"/>
</dbReference>
<keyword evidence="2 8" id="KW-0812">Transmembrane</keyword>
<evidence type="ECO:0000313" key="11">
    <source>
        <dbReference type="RefSeq" id="XP_015865775.3"/>
    </source>
</evidence>
<evidence type="ECO:0000256" key="8">
    <source>
        <dbReference type="SAM" id="Phobius"/>
    </source>
</evidence>
<feature type="repeat" description="ANK" evidence="7">
    <location>
        <begin position="80"/>
        <end position="112"/>
    </location>
</feature>
<evidence type="ECO:0000256" key="4">
    <source>
        <dbReference type="ARBA" id="ARBA00022989"/>
    </source>
</evidence>
<feature type="transmembrane region" description="Helical" evidence="8">
    <location>
        <begin position="395"/>
        <end position="419"/>
    </location>
</feature>